<name>A0A918T1N6_9GAMM</name>
<feature type="transmembrane region" description="Helical" evidence="9">
    <location>
        <begin position="70"/>
        <end position="89"/>
    </location>
</feature>
<evidence type="ECO:0000256" key="9">
    <source>
        <dbReference type="RuleBase" id="RU361157"/>
    </source>
</evidence>
<protein>
    <recommendedName>
        <fullName evidence="9">Transport permease protein</fullName>
    </recommendedName>
</protein>
<accession>A0A918T1N6</accession>
<evidence type="ECO:0000256" key="7">
    <source>
        <dbReference type="ARBA" id="ARBA00023047"/>
    </source>
</evidence>
<dbReference type="RefSeq" id="WP_229792504.1">
    <property type="nucleotide sequence ID" value="NZ_BMYD01000004.1"/>
</dbReference>
<comment type="similarity">
    <text evidence="2 9">Belongs to the ABC-2 integral membrane protein family.</text>
</comment>
<dbReference type="PANTHER" id="PTHR30413">
    <property type="entry name" value="INNER MEMBRANE TRANSPORT PERMEASE"/>
    <property type="match status" value="1"/>
</dbReference>
<dbReference type="AlphaFoldDB" id="A0A918T1N6"/>
<dbReference type="PROSITE" id="PS51012">
    <property type="entry name" value="ABC_TM2"/>
    <property type="match status" value="1"/>
</dbReference>
<evidence type="ECO:0000256" key="4">
    <source>
        <dbReference type="ARBA" id="ARBA00022475"/>
    </source>
</evidence>
<feature type="transmembrane region" description="Helical" evidence="9">
    <location>
        <begin position="147"/>
        <end position="168"/>
    </location>
</feature>
<dbReference type="GO" id="GO:0140359">
    <property type="term" value="F:ABC-type transporter activity"/>
    <property type="evidence" value="ECO:0007669"/>
    <property type="project" value="InterPro"/>
</dbReference>
<dbReference type="Pfam" id="PF01061">
    <property type="entry name" value="ABC2_membrane"/>
    <property type="match status" value="1"/>
</dbReference>
<evidence type="ECO:0000313" key="11">
    <source>
        <dbReference type="EMBL" id="GHA85703.1"/>
    </source>
</evidence>
<evidence type="ECO:0000256" key="6">
    <source>
        <dbReference type="ARBA" id="ARBA00022989"/>
    </source>
</evidence>
<keyword evidence="12" id="KW-1185">Reference proteome</keyword>
<comment type="subcellular location">
    <subcellularLocation>
        <location evidence="9">Cell inner membrane</location>
        <topology evidence="9">Multi-pass membrane protein</topology>
    </subcellularLocation>
    <subcellularLocation>
        <location evidence="1">Cell membrane</location>
        <topology evidence="1">Multi-pass membrane protein</topology>
    </subcellularLocation>
</comment>
<keyword evidence="5 9" id="KW-0812">Transmembrane</keyword>
<dbReference type="GO" id="GO:0015774">
    <property type="term" value="P:polysaccharide transport"/>
    <property type="evidence" value="ECO:0007669"/>
    <property type="project" value="UniProtKB-KW"/>
</dbReference>
<dbReference type="EMBL" id="BMYD01000004">
    <property type="protein sequence ID" value="GHA85703.1"/>
    <property type="molecule type" value="Genomic_DNA"/>
</dbReference>
<reference evidence="11" key="2">
    <citation type="submission" date="2020-09" db="EMBL/GenBank/DDBJ databases">
        <authorList>
            <person name="Sun Q."/>
            <person name="Kim S."/>
        </authorList>
    </citation>
    <scope>NUCLEOTIDE SEQUENCE</scope>
    <source>
        <strain evidence="11">KCTC 23077</strain>
    </source>
</reference>
<keyword evidence="4 9" id="KW-1003">Cell membrane</keyword>
<reference evidence="11" key="1">
    <citation type="journal article" date="2014" name="Int. J. Syst. Evol. Microbiol.">
        <title>Complete genome sequence of Corynebacterium casei LMG S-19264T (=DSM 44701T), isolated from a smear-ripened cheese.</title>
        <authorList>
            <consortium name="US DOE Joint Genome Institute (JGI-PGF)"/>
            <person name="Walter F."/>
            <person name="Albersmeier A."/>
            <person name="Kalinowski J."/>
            <person name="Ruckert C."/>
        </authorList>
    </citation>
    <scope>NUCLEOTIDE SEQUENCE</scope>
    <source>
        <strain evidence="11">KCTC 23077</strain>
    </source>
</reference>
<keyword evidence="8 9" id="KW-0472">Membrane</keyword>
<dbReference type="Proteomes" id="UP000646426">
    <property type="component" value="Unassembled WGS sequence"/>
</dbReference>
<keyword evidence="3 9" id="KW-0813">Transport</keyword>
<evidence type="ECO:0000313" key="12">
    <source>
        <dbReference type="Proteomes" id="UP000646426"/>
    </source>
</evidence>
<feature type="domain" description="ABC transmembrane type-2" evidence="10">
    <location>
        <begin position="33"/>
        <end position="256"/>
    </location>
</feature>
<evidence type="ECO:0000256" key="8">
    <source>
        <dbReference type="ARBA" id="ARBA00023136"/>
    </source>
</evidence>
<dbReference type="PANTHER" id="PTHR30413:SF10">
    <property type="entry name" value="CAPSULE POLYSACCHARIDE EXPORT INNER-MEMBRANE PROTEIN CTRC"/>
    <property type="match status" value="1"/>
</dbReference>
<evidence type="ECO:0000256" key="2">
    <source>
        <dbReference type="ARBA" id="ARBA00007783"/>
    </source>
</evidence>
<evidence type="ECO:0000256" key="5">
    <source>
        <dbReference type="ARBA" id="ARBA00022692"/>
    </source>
</evidence>
<feature type="transmembrane region" description="Helical" evidence="9">
    <location>
        <begin position="180"/>
        <end position="198"/>
    </location>
</feature>
<feature type="transmembrane region" description="Helical" evidence="9">
    <location>
        <begin position="35"/>
        <end position="58"/>
    </location>
</feature>
<dbReference type="GO" id="GO:0015920">
    <property type="term" value="P:lipopolysaccharide transport"/>
    <property type="evidence" value="ECO:0007669"/>
    <property type="project" value="TreeGrafter"/>
</dbReference>
<feature type="transmembrane region" description="Helical" evidence="9">
    <location>
        <begin position="110"/>
        <end position="141"/>
    </location>
</feature>
<feature type="transmembrane region" description="Helical" evidence="9">
    <location>
        <begin position="235"/>
        <end position="253"/>
    </location>
</feature>
<dbReference type="InterPro" id="IPR013525">
    <property type="entry name" value="ABC2_TM"/>
</dbReference>
<evidence type="ECO:0000256" key="3">
    <source>
        <dbReference type="ARBA" id="ARBA00022448"/>
    </source>
</evidence>
<dbReference type="GO" id="GO:0005886">
    <property type="term" value="C:plasma membrane"/>
    <property type="evidence" value="ECO:0007669"/>
    <property type="project" value="UniProtKB-SubCell"/>
</dbReference>
<dbReference type="InterPro" id="IPR047817">
    <property type="entry name" value="ABC2_TM_bact-type"/>
</dbReference>
<comment type="caution">
    <text evidence="11">The sequence shown here is derived from an EMBL/GenBank/DDBJ whole genome shotgun (WGS) entry which is preliminary data.</text>
</comment>
<keyword evidence="7" id="KW-0762">Sugar transport</keyword>
<gene>
    <name evidence="11" type="ORF">GCM10007067_24690</name>
</gene>
<evidence type="ECO:0000256" key="1">
    <source>
        <dbReference type="ARBA" id="ARBA00004651"/>
    </source>
</evidence>
<sequence>MIAAVARAAWKYRGYIRSAVAAEFKGRFIRSRIGATWIVIQPIMQVVLFATVLSSVMVARIDGVDSRYGYIVYLLAGIACWNLFSEVVQRCLTVFVDQAHLLRKMHFPRITLPLVVVGSAMVSNIALVIVVVLALPVLGIFPTIQWLWLPVLMVATAAMATGLGLLLGTLNVFSRDIGQVSGVVLQFWFWMTPIVYPLDIVPDGVRMTLAYNPLVPLVQAYQRVLLHGAAPSSEVWMPVVVALILLPFAMLVFRRASAELVDAL</sequence>
<proteinExistence type="inferred from homology"/>
<keyword evidence="6 9" id="KW-1133">Transmembrane helix</keyword>
<keyword evidence="7" id="KW-0625">Polysaccharide transport</keyword>
<evidence type="ECO:0000259" key="10">
    <source>
        <dbReference type="PROSITE" id="PS51012"/>
    </source>
</evidence>
<organism evidence="11 12">
    <name type="scientific">Cognatilysobacter bugurensis</name>
    <dbReference type="NCBI Taxonomy" id="543356"/>
    <lineage>
        <taxon>Bacteria</taxon>
        <taxon>Pseudomonadati</taxon>
        <taxon>Pseudomonadota</taxon>
        <taxon>Gammaproteobacteria</taxon>
        <taxon>Lysobacterales</taxon>
        <taxon>Lysobacteraceae</taxon>
        <taxon>Cognatilysobacter</taxon>
    </lineage>
</organism>